<dbReference type="CDD" id="cd03801">
    <property type="entry name" value="GT4_PimA-like"/>
    <property type="match status" value="1"/>
</dbReference>
<reference evidence="4" key="1">
    <citation type="submission" date="2017-09" db="EMBL/GenBank/DDBJ databases">
        <title>Depth-based differentiation of microbial function through sediment-hosted aquifers and enrichment of novel symbionts in the deep terrestrial subsurface.</title>
        <authorList>
            <person name="Probst A.J."/>
            <person name="Ladd B."/>
            <person name="Jarett J.K."/>
            <person name="Geller-Mcgrath D.E."/>
            <person name="Sieber C.M.K."/>
            <person name="Emerson J.B."/>
            <person name="Anantharaman K."/>
            <person name="Thomas B.C."/>
            <person name="Malmstrom R."/>
            <person name="Stieglmeier M."/>
            <person name="Klingl A."/>
            <person name="Woyke T."/>
            <person name="Ryan C.M."/>
            <person name="Banfield J.F."/>
        </authorList>
    </citation>
    <scope>NUCLEOTIDE SEQUENCE [LARGE SCALE GENOMIC DNA]</scope>
</reference>
<feature type="domain" description="Glycosyl transferase family 1" evidence="1">
    <location>
        <begin position="209"/>
        <end position="372"/>
    </location>
</feature>
<dbReference type="Pfam" id="PF13439">
    <property type="entry name" value="Glyco_transf_4"/>
    <property type="match status" value="1"/>
</dbReference>
<name>A0A2H0WNF7_9BACT</name>
<dbReference type="InterPro" id="IPR028098">
    <property type="entry name" value="Glyco_trans_4-like_N"/>
</dbReference>
<dbReference type="Gene3D" id="3.40.50.2000">
    <property type="entry name" value="Glycogen Phosphorylase B"/>
    <property type="match status" value="2"/>
</dbReference>
<dbReference type="InterPro" id="IPR001296">
    <property type="entry name" value="Glyco_trans_1"/>
</dbReference>
<evidence type="ECO:0000259" key="1">
    <source>
        <dbReference type="Pfam" id="PF00534"/>
    </source>
</evidence>
<dbReference type="PANTHER" id="PTHR45947:SF3">
    <property type="entry name" value="SULFOQUINOVOSYL TRANSFERASE SQD2"/>
    <property type="match status" value="1"/>
</dbReference>
<dbReference type="Pfam" id="PF00534">
    <property type="entry name" value="Glycos_transf_1"/>
    <property type="match status" value="1"/>
</dbReference>
<dbReference type="GO" id="GO:0016758">
    <property type="term" value="F:hexosyltransferase activity"/>
    <property type="evidence" value="ECO:0007669"/>
    <property type="project" value="TreeGrafter"/>
</dbReference>
<gene>
    <name evidence="3" type="ORF">COT67_01615</name>
</gene>
<sequence>MDKKVLIFSTAYHPFIGGAEVAVKEITDRLSRKASDGEAEFQFDMITARMNRGLSKFEKVGNVNVFRVGWGLGFLDKFSLPFLGYFKAKKLHGRNNYDLTWSIMASQASIAASFFKKKFPAVKLVLTLQEGDEEEHFKRYVFGNDILYKILIRPWHLLIFKNADRTTAISEYLKKRAVKNGVKDAVEIVPNGADIGLFSREYPEDELTELKKELGKGPDDKFIITTSRLVKKNAVDDLIKSLIVLGGYFKILVVGDGPDMKKLRKLAKEIGAEKRVFFLGRVNYEDVPKYLKISDIFVRPSLSEGMGNSFIEAMAAGIPVIGTPVGGIVDFIKNGETGLFCDVKSPKSIADKVMILVQNKSLSDRMVVSAKKMVVEKYDWNLVAQKMKNALSTD</sequence>
<evidence type="ECO:0000313" key="3">
    <source>
        <dbReference type="EMBL" id="PIS13459.1"/>
    </source>
</evidence>
<feature type="domain" description="Glycosyltransferase subfamily 4-like N-terminal" evidence="2">
    <location>
        <begin position="16"/>
        <end position="195"/>
    </location>
</feature>
<comment type="caution">
    <text evidence="3">The sequence shown here is derived from an EMBL/GenBank/DDBJ whole genome shotgun (WGS) entry which is preliminary data.</text>
</comment>
<protein>
    <recommendedName>
        <fullName evidence="5">Glycosyl transferase family 1 domain-containing protein</fullName>
    </recommendedName>
</protein>
<evidence type="ECO:0008006" key="5">
    <source>
        <dbReference type="Google" id="ProtNLM"/>
    </source>
</evidence>
<dbReference type="AlphaFoldDB" id="A0A2H0WNF7"/>
<dbReference type="Proteomes" id="UP000230353">
    <property type="component" value="Unassembled WGS sequence"/>
</dbReference>
<organism evidence="3 4">
    <name type="scientific">Candidatus Tagabacteria bacterium CG09_land_8_20_14_0_10_41_14</name>
    <dbReference type="NCBI Taxonomy" id="1975021"/>
    <lineage>
        <taxon>Bacteria</taxon>
        <taxon>Candidatus Tagaibacteriota</taxon>
    </lineage>
</organism>
<proteinExistence type="predicted"/>
<dbReference type="PANTHER" id="PTHR45947">
    <property type="entry name" value="SULFOQUINOVOSYL TRANSFERASE SQD2"/>
    <property type="match status" value="1"/>
</dbReference>
<evidence type="ECO:0000259" key="2">
    <source>
        <dbReference type="Pfam" id="PF13439"/>
    </source>
</evidence>
<dbReference type="InterPro" id="IPR050194">
    <property type="entry name" value="Glycosyltransferase_grp1"/>
</dbReference>
<accession>A0A2H0WNF7</accession>
<evidence type="ECO:0000313" key="4">
    <source>
        <dbReference type="Proteomes" id="UP000230353"/>
    </source>
</evidence>
<dbReference type="EMBL" id="PEZL01000022">
    <property type="protein sequence ID" value="PIS13459.1"/>
    <property type="molecule type" value="Genomic_DNA"/>
</dbReference>
<dbReference type="SUPFAM" id="SSF53756">
    <property type="entry name" value="UDP-Glycosyltransferase/glycogen phosphorylase"/>
    <property type="match status" value="1"/>
</dbReference>